<keyword evidence="3" id="KW-1185">Reference proteome</keyword>
<keyword evidence="1" id="KW-0472">Membrane</keyword>
<keyword evidence="1" id="KW-1133">Transmembrane helix</keyword>
<evidence type="ECO:0000256" key="1">
    <source>
        <dbReference type="SAM" id="Phobius"/>
    </source>
</evidence>
<dbReference type="InterPro" id="IPR013424">
    <property type="entry name" value="Ice-binding_C"/>
</dbReference>
<dbReference type="Proteomes" id="UP000192418">
    <property type="component" value="Unassembled WGS sequence"/>
</dbReference>
<dbReference type="AlphaFoldDB" id="A0A1W2A394"/>
<dbReference type="EMBL" id="FWXY01000004">
    <property type="protein sequence ID" value="SMC54778.1"/>
    <property type="molecule type" value="Genomic_DNA"/>
</dbReference>
<gene>
    <name evidence="2" type="ORF">SAMN02746065_10434</name>
</gene>
<dbReference type="NCBIfam" id="TIGR02595">
    <property type="entry name" value="PEP_CTERM"/>
    <property type="match status" value="1"/>
</dbReference>
<feature type="transmembrane region" description="Helical" evidence="1">
    <location>
        <begin position="9"/>
        <end position="29"/>
    </location>
</feature>
<keyword evidence="1" id="KW-0812">Transmembrane</keyword>
<sequence length="375" mass="42161">MYKILSKPYILITLSITTLFFIVFLLYMMETGESKELYTNGPGYVLYKDAVSSTQNRENHAARTMPIGTITMDNKVQPVAMLSRTDKKINFSKIRCLKDIQRTFVQINKLGTYPLDANLEMLNKNPNLLEDFGKQWGRPVPDTVLNLFRKFIPDFKIWVAASPSKKNLPQKTTISGKFKISFGTLSQSTYLYFLPFKHGGSLGPIKYMGKREPALFVNNGQHSWVLPYICGNGPAEVILPCYSTPENTNPLENSAMVNKNRALAVHNPNPTYLKHLPKTYPEKNTEFVDKNYSTTTQEPITWSLDGNGGDSSGYSSKFPSADDDYSTNVLPDLPPFPIGIDVKPAGTDDNIPPIPEPATWLTMLLGLLFLKLRKK</sequence>
<accession>A0A1W2A394</accession>
<organism evidence="2 3">
    <name type="scientific">Desulfocicer vacuolatum DSM 3385</name>
    <dbReference type="NCBI Taxonomy" id="1121400"/>
    <lineage>
        <taxon>Bacteria</taxon>
        <taxon>Pseudomonadati</taxon>
        <taxon>Thermodesulfobacteriota</taxon>
        <taxon>Desulfobacteria</taxon>
        <taxon>Desulfobacterales</taxon>
        <taxon>Desulfobacteraceae</taxon>
        <taxon>Desulfocicer</taxon>
    </lineage>
</organism>
<name>A0A1W2A394_9BACT</name>
<evidence type="ECO:0000313" key="2">
    <source>
        <dbReference type="EMBL" id="SMC54778.1"/>
    </source>
</evidence>
<proteinExistence type="predicted"/>
<evidence type="ECO:0000313" key="3">
    <source>
        <dbReference type="Proteomes" id="UP000192418"/>
    </source>
</evidence>
<reference evidence="2 3" key="1">
    <citation type="submission" date="2017-04" db="EMBL/GenBank/DDBJ databases">
        <authorList>
            <person name="Afonso C.L."/>
            <person name="Miller P.J."/>
            <person name="Scott M.A."/>
            <person name="Spackman E."/>
            <person name="Goraichik I."/>
            <person name="Dimitrov K.M."/>
            <person name="Suarez D.L."/>
            <person name="Swayne D.E."/>
        </authorList>
    </citation>
    <scope>NUCLEOTIDE SEQUENCE [LARGE SCALE GENOMIC DNA]</scope>
    <source>
        <strain evidence="2 3">DSM 3385</strain>
    </source>
</reference>
<protein>
    <submittedName>
        <fullName evidence="2">PEP-CTERM protein-sorting domain-containing protein</fullName>
    </submittedName>
</protein>
<dbReference type="RefSeq" id="WP_084067267.1">
    <property type="nucleotide sequence ID" value="NZ_FWXY01000004.1"/>
</dbReference>